<evidence type="ECO:0000256" key="3">
    <source>
        <dbReference type="PROSITE-ProRule" id="PRU00708"/>
    </source>
</evidence>
<feature type="repeat" description="PPR" evidence="3">
    <location>
        <begin position="599"/>
        <end position="633"/>
    </location>
</feature>
<evidence type="ECO:0000256" key="2">
    <source>
        <dbReference type="ARBA" id="ARBA00022946"/>
    </source>
</evidence>
<feature type="region of interest" description="Disordered" evidence="4">
    <location>
        <begin position="1212"/>
        <end position="1277"/>
    </location>
</feature>
<evidence type="ECO:0000313" key="6">
    <source>
        <dbReference type="Proteomes" id="UP001054889"/>
    </source>
</evidence>
<dbReference type="NCBIfam" id="TIGR00756">
    <property type="entry name" value="PPR"/>
    <property type="match status" value="2"/>
</dbReference>
<evidence type="ECO:0000256" key="1">
    <source>
        <dbReference type="ARBA" id="ARBA00022737"/>
    </source>
</evidence>
<feature type="repeat" description="PPR" evidence="3">
    <location>
        <begin position="564"/>
        <end position="598"/>
    </location>
</feature>
<feature type="compositionally biased region" description="Pro residues" evidence="4">
    <location>
        <begin position="425"/>
        <end position="437"/>
    </location>
</feature>
<organism evidence="5 6">
    <name type="scientific">Eleusine coracana subsp. coracana</name>
    <dbReference type="NCBI Taxonomy" id="191504"/>
    <lineage>
        <taxon>Eukaryota</taxon>
        <taxon>Viridiplantae</taxon>
        <taxon>Streptophyta</taxon>
        <taxon>Embryophyta</taxon>
        <taxon>Tracheophyta</taxon>
        <taxon>Spermatophyta</taxon>
        <taxon>Magnoliopsida</taxon>
        <taxon>Liliopsida</taxon>
        <taxon>Poales</taxon>
        <taxon>Poaceae</taxon>
        <taxon>PACMAD clade</taxon>
        <taxon>Chloridoideae</taxon>
        <taxon>Cynodonteae</taxon>
        <taxon>Eleusininae</taxon>
        <taxon>Eleusine</taxon>
    </lineage>
</organism>
<feature type="region of interest" description="Disordered" evidence="4">
    <location>
        <begin position="134"/>
        <end position="181"/>
    </location>
</feature>
<feature type="compositionally biased region" description="Pro residues" evidence="4">
    <location>
        <begin position="1098"/>
        <end position="1125"/>
    </location>
</feature>
<feature type="compositionally biased region" description="Polar residues" evidence="4">
    <location>
        <begin position="385"/>
        <end position="398"/>
    </location>
</feature>
<feature type="compositionally biased region" description="Low complexity" evidence="4">
    <location>
        <begin position="1126"/>
        <end position="1153"/>
    </location>
</feature>
<dbReference type="AlphaFoldDB" id="A0AAV5D5M5"/>
<sequence length="1277" mass="138215">MDRFVRVYSGGELVKGLNGVEFGNLPEVGIWLNTVPTFDEIIDAVRKKLGWKPETHNVRAQGRMNVGGGAHRHFIMVPIEDDMSWSSYVKAVFNGTEWNCLEIYVQAESCSSAEAISSELALTAGEPAVLQCQNAEPSNPEQGSFAIPSEETISPPNGHYQHTRLHKQRRSTKSSVNGGGQVVDADVRCRRGRVHNDWALKHKTYVDMWEAKDQHVIKEERPYDYASYMDYLRWYRRSTRIRLCTPRRISNGQNATTPGAGGSAFAKSEVLLHASQLRYTPRAHLIHSVTDRLTILAKDAASQKGCSRSECQTFVERVTKTCIEVLGELGGSSLCDIDNVIPCSSTAATAAAEPEAGNQKGNEEEINHSVVPGQVTESGHDSEKQSQIQNSHTQAKTTVRSRLSGKRKRGRSALKSRLVSNQLQPGPPLRCPRPSPVSPSTSAAPASSTPSAFASALLPPHPRPHLPPPTPSSRSTPSAPRPPRPPRSPSSAPSPRRRRSRSTTPSPPASPPSPAAPDLRALLASFPLPAPPLARLRLLAAAGDRDAALQAFASIPSPPPRHRPAEAHNILIHLHARHGDHAAAVDALRRMVREGALPNARTYTVVIEHLASAGFVDQALEVFRLLPSLRVRRTTRQYNVLAQALAPAGRFDQLKWLVREMSVVDGVMPGPQMRAAIAAMREAGHVDGTEDFVEELSPNARIGYAVDDAEGEGDSDEEEDEIEANEDGDKDRASREKQTTGFKPWLDPRELARALDGWDPREVAELESAEIVWTPRLVCKLLRAFKKPDTAWHFFCWVACRPGFAHDRHTVARMVAILARAGHAELVDRLLAKVRADGILLPFATARLVVDFYGLSRKPDAAARVFRDAESICGGPLSRTNLALLCSSLLRTMAKCGRARDAVALLEEEMMAARDVLPDLQTFSGLMEHLASAGDIKGVHRLLGLVRQCELRPDGYMYSVLVRAYCKRDRAALALRVFDEMRAAGVAPDAPTKALLVKSLWREGKLREAAMVEERCEEAPGGLPEASPGHVWTASDSDLNKLPASPPRLTLSSRLQPSPPQPSPAALHLLPRAPLAVEARLHRTRRPSSTVGVHARSPRPPPRAPRPHVSPPPSGPSSSPVPPSSGPSSSPMSSPQLEPASLLPPRAAAGARLPPLPPRADPASRAQIRRLGHGSWAARRGSWEGGAAGRGHEGAVAATDLFLVAGGRPLLRAPTRAPRHPQAPPSPSSPPCVSSSGPLSLQLSSSGADDGPPSHLSSFLHGRASGWDAAQAPRSFT</sequence>
<feature type="compositionally biased region" description="Low complexity" evidence="4">
    <location>
        <begin position="1047"/>
        <end position="1056"/>
    </location>
</feature>
<feature type="compositionally biased region" description="Pro residues" evidence="4">
    <location>
        <begin position="459"/>
        <end position="471"/>
    </location>
</feature>
<evidence type="ECO:0000256" key="4">
    <source>
        <dbReference type="SAM" id="MobiDB-lite"/>
    </source>
</evidence>
<feature type="compositionally biased region" description="Basic residues" evidence="4">
    <location>
        <begin position="161"/>
        <end position="172"/>
    </location>
</feature>
<feature type="repeat" description="PPR" evidence="3">
    <location>
        <begin position="954"/>
        <end position="988"/>
    </location>
</feature>
<dbReference type="InterPro" id="IPR011990">
    <property type="entry name" value="TPR-like_helical_dom_sf"/>
</dbReference>
<dbReference type="Proteomes" id="UP001054889">
    <property type="component" value="Unassembled WGS sequence"/>
</dbReference>
<feature type="compositionally biased region" description="Basic residues" evidence="4">
    <location>
        <begin position="403"/>
        <end position="414"/>
    </location>
</feature>
<dbReference type="InterPro" id="IPR044175">
    <property type="entry name" value="At5g66631-like"/>
</dbReference>
<comment type="caution">
    <text evidence="5">The sequence shown here is derived from an EMBL/GenBank/DDBJ whole genome shotgun (WGS) entry which is preliminary data.</text>
</comment>
<dbReference type="InterPro" id="IPR002885">
    <property type="entry name" value="PPR_rpt"/>
</dbReference>
<feature type="compositionally biased region" description="Basic and acidic residues" evidence="4">
    <location>
        <begin position="727"/>
        <end position="738"/>
    </location>
</feature>
<feature type="compositionally biased region" description="Pro residues" evidence="4">
    <location>
        <begin position="1221"/>
        <end position="1230"/>
    </location>
</feature>
<dbReference type="EMBL" id="BQKI01000012">
    <property type="protein sequence ID" value="GJN05705.1"/>
    <property type="molecule type" value="Genomic_DNA"/>
</dbReference>
<name>A0AAV5D5M5_ELECO</name>
<feature type="region of interest" description="Disordered" evidence="4">
    <location>
        <begin position="1082"/>
        <end position="1191"/>
    </location>
</feature>
<evidence type="ECO:0000313" key="5">
    <source>
        <dbReference type="EMBL" id="GJN05705.1"/>
    </source>
</evidence>
<feature type="compositionally biased region" description="Pro residues" evidence="4">
    <location>
        <begin position="505"/>
        <end position="515"/>
    </location>
</feature>
<dbReference type="PANTHER" id="PTHR47913">
    <property type="entry name" value="OS01G0167750 PROTEIN"/>
    <property type="match status" value="1"/>
</dbReference>
<proteinExistence type="predicted"/>
<reference evidence="5" key="2">
    <citation type="submission" date="2021-12" db="EMBL/GenBank/DDBJ databases">
        <title>Resequencing data analysis of finger millet.</title>
        <authorList>
            <person name="Hatakeyama M."/>
            <person name="Aluri S."/>
            <person name="Balachadran M.T."/>
            <person name="Sivarajan S.R."/>
            <person name="Poveda L."/>
            <person name="Shimizu-Inatsugi R."/>
            <person name="Schlapbach R."/>
            <person name="Sreeman S.M."/>
            <person name="Shimizu K.K."/>
        </authorList>
    </citation>
    <scope>NUCLEOTIDE SEQUENCE</scope>
</reference>
<evidence type="ECO:0008006" key="7">
    <source>
        <dbReference type="Google" id="ProtNLM"/>
    </source>
</evidence>
<keyword evidence="6" id="KW-1185">Reference proteome</keyword>
<feature type="region of interest" description="Disordered" evidence="4">
    <location>
        <begin position="1012"/>
        <end position="1070"/>
    </location>
</feature>
<dbReference type="Pfam" id="PF01535">
    <property type="entry name" value="PPR"/>
    <property type="match status" value="1"/>
</dbReference>
<feature type="compositionally biased region" description="Pro residues" evidence="4">
    <location>
        <begin position="479"/>
        <end position="488"/>
    </location>
</feature>
<feature type="region of interest" description="Disordered" evidence="4">
    <location>
        <begin position="373"/>
        <end position="518"/>
    </location>
</feature>
<dbReference type="PROSITE" id="PS51375">
    <property type="entry name" value="PPR"/>
    <property type="match status" value="3"/>
</dbReference>
<dbReference type="PANTHER" id="PTHR47913:SF1">
    <property type="entry name" value="OS01G0167750 PROTEIN"/>
    <property type="match status" value="1"/>
</dbReference>
<feature type="region of interest" description="Disordered" evidence="4">
    <location>
        <begin position="706"/>
        <end position="741"/>
    </location>
</feature>
<feature type="compositionally biased region" description="Acidic residues" evidence="4">
    <location>
        <begin position="707"/>
        <end position="726"/>
    </location>
</feature>
<dbReference type="Gene3D" id="1.25.40.10">
    <property type="entry name" value="Tetratricopeptide repeat domain"/>
    <property type="match status" value="4"/>
</dbReference>
<accession>A0AAV5D5M5</accession>
<keyword evidence="1" id="KW-0677">Repeat</keyword>
<feature type="compositionally biased region" description="Low complexity" evidence="4">
    <location>
        <begin position="1231"/>
        <end position="1246"/>
    </location>
</feature>
<protein>
    <recommendedName>
        <fullName evidence="7">Pentatricopeptide repeat-containing protein</fullName>
    </recommendedName>
</protein>
<feature type="compositionally biased region" description="Low complexity" evidence="4">
    <location>
        <begin position="438"/>
        <end position="458"/>
    </location>
</feature>
<gene>
    <name evidence="5" type="primary">ga23359</name>
    <name evidence="5" type="ORF">PR202_ga23359</name>
</gene>
<keyword evidence="2" id="KW-0809">Transit peptide</keyword>
<dbReference type="Pfam" id="PF13041">
    <property type="entry name" value="PPR_2"/>
    <property type="match status" value="1"/>
</dbReference>
<reference evidence="5" key="1">
    <citation type="journal article" date="2018" name="DNA Res.">
        <title>Multiple hybrid de novo genome assembly of finger millet, an orphan allotetraploid crop.</title>
        <authorList>
            <person name="Hatakeyama M."/>
            <person name="Aluri S."/>
            <person name="Balachadran M.T."/>
            <person name="Sivarajan S.R."/>
            <person name="Patrignani A."/>
            <person name="Gruter S."/>
            <person name="Poveda L."/>
            <person name="Shimizu-Inatsugi R."/>
            <person name="Baeten J."/>
            <person name="Francoijs K.J."/>
            <person name="Nataraja K.N."/>
            <person name="Reddy Y.A.N."/>
            <person name="Phadnis S."/>
            <person name="Ravikumar R.L."/>
            <person name="Schlapbach R."/>
            <person name="Sreeman S.M."/>
            <person name="Shimizu K.K."/>
        </authorList>
    </citation>
    <scope>NUCLEOTIDE SEQUENCE</scope>
</reference>